<keyword evidence="4" id="KW-0067">ATP-binding</keyword>
<sequence length="283" mass="31787">MKSRDTIVWIEGLWKSFGSLVVNEDINIYINYGEVVSVLGPNGAGKTTLLRQVYGELRSDKGEIFIMGMSPGKARGSGVMSVVPQEAMPFHLLRVAEHIEMLVRLRGMSKGMIRQCVDEAIDIVGLGDYRNSLIYDLSGGMKRLVLVASAIACRPRLIILDEPTVGIDAQNRRRIWEAIRGARDGGSAVILTTHYLHEAEELSDRVYLMNRRILMDGPPGELRRRLPWVEIRSDDGAGSIRVSWDEAVNVINDLVRRRVRFEVREPSLEDVFIEVFGDGHEAE</sequence>
<dbReference type="HOGENOM" id="CLU_000604_1_2_2"/>
<organism evidence="6 7">
    <name type="scientific">Vulcanisaeta moutnovskia (strain 768-28)</name>
    <dbReference type="NCBI Taxonomy" id="985053"/>
    <lineage>
        <taxon>Archaea</taxon>
        <taxon>Thermoproteota</taxon>
        <taxon>Thermoprotei</taxon>
        <taxon>Thermoproteales</taxon>
        <taxon>Thermoproteaceae</taxon>
        <taxon>Vulcanisaeta</taxon>
    </lineage>
</organism>
<dbReference type="GO" id="GO:0005524">
    <property type="term" value="F:ATP binding"/>
    <property type="evidence" value="ECO:0007669"/>
    <property type="project" value="UniProtKB-KW"/>
</dbReference>
<dbReference type="PANTHER" id="PTHR42711">
    <property type="entry name" value="ABC TRANSPORTER ATP-BINDING PROTEIN"/>
    <property type="match status" value="1"/>
</dbReference>
<dbReference type="AlphaFoldDB" id="F0QVT2"/>
<proteinExistence type="inferred from homology"/>
<name>F0QVT2_VULM7</name>
<evidence type="ECO:0000259" key="5">
    <source>
        <dbReference type="PROSITE" id="PS50893"/>
    </source>
</evidence>
<dbReference type="PANTHER" id="PTHR42711:SF5">
    <property type="entry name" value="ABC TRANSPORTER ATP-BINDING PROTEIN NATA"/>
    <property type="match status" value="1"/>
</dbReference>
<dbReference type="InterPro" id="IPR050763">
    <property type="entry name" value="ABC_transporter_ATP-binding"/>
</dbReference>
<dbReference type="STRING" id="985053.VMUT_1905"/>
<dbReference type="InterPro" id="IPR003593">
    <property type="entry name" value="AAA+_ATPase"/>
</dbReference>
<keyword evidence="3" id="KW-0547">Nucleotide-binding</keyword>
<dbReference type="InterPro" id="IPR027417">
    <property type="entry name" value="P-loop_NTPase"/>
</dbReference>
<dbReference type="RefSeq" id="WP_013605268.1">
    <property type="nucleotide sequence ID" value="NC_015151.1"/>
</dbReference>
<comment type="similarity">
    <text evidence="1">Belongs to the ABC transporter superfamily.</text>
</comment>
<accession>F0QVT2</accession>
<dbReference type="SMART" id="SM00382">
    <property type="entry name" value="AAA"/>
    <property type="match status" value="1"/>
</dbReference>
<reference evidence="6 7" key="1">
    <citation type="journal article" date="2011" name="J. Bacteriol.">
        <title>Complete genome sequence of 'Vulcanisaeta moutnovskia' strain 768-28, a novel member of the hyperthermophilic crenarchaeal genus vulcanisaeta.</title>
        <authorList>
            <person name="Gumerov V.M."/>
            <person name="Mardanov A.V."/>
            <person name="Beletsky A.V."/>
            <person name="Prokofeva M.I."/>
            <person name="Bonch-Osmolovskaya E.A."/>
            <person name="Ravin N.V."/>
            <person name="Skryabin K.G."/>
        </authorList>
    </citation>
    <scope>NUCLEOTIDE SEQUENCE [LARGE SCALE GENOMIC DNA]</scope>
    <source>
        <strain evidence="6 7">768-28</strain>
    </source>
</reference>
<evidence type="ECO:0000256" key="3">
    <source>
        <dbReference type="ARBA" id="ARBA00022741"/>
    </source>
</evidence>
<dbReference type="GO" id="GO:0016887">
    <property type="term" value="F:ATP hydrolysis activity"/>
    <property type="evidence" value="ECO:0007669"/>
    <property type="project" value="InterPro"/>
</dbReference>
<evidence type="ECO:0000256" key="4">
    <source>
        <dbReference type="ARBA" id="ARBA00022840"/>
    </source>
</evidence>
<dbReference type="GeneID" id="10289557"/>
<keyword evidence="2" id="KW-0813">Transport</keyword>
<dbReference type="InterPro" id="IPR003439">
    <property type="entry name" value="ABC_transporter-like_ATP-bd"/>
</dbReference>
<evidence type="ECO:0000313" key="6">
    <source>
        <dbReference type="EMBL" id="ADY02106.1"/>
    </source>
</evidence>
<dbReference type="Proteomes" id="UP000007485">
    <property type="component" value="Chromosome"/>
</dbReference>
<evidence type="ECO:0000256" key="1">
    <source>
        <dbReference type="ARBA" id="ARBA00005417"/>
    </source>
</evidence>
<dbReference type="eggNOG" id="arCOG00194">
    <property type="taxonomic scope" value="Archaea"/>
</dbReference>
<dbReference type="SUPFAM" id="SSF52540">
    <property type="entry name" value="P-loop containing nucleoside triphosphate hydrolases"/>
    <property type="match status" value="1"/>
</dbReference>
<dbReference type="PROSITE" id="PS50893">
    <property type="entry name" value="ABC_TRANSPORTER_2"/>
    <property type="match status" value="1"/>
</dbReference>
<feature type="domain" description="ABC transporter" evidence="5">
    <location>
        <begin position="8"/>
        <end position="236"/>
    </location>
</feature>
<dbReference type="InterPro" id="IPR017871">
    <property type="entry name" value="ABC_transporter-like_CS"/>
</dbReference>
<dbReference type="KEGG" id="vmo:VMUT_1905"/>
<dbReference type="EMBL" id="CP002529">
    <property type="protein sequence ID" value="ADY02106.1"/>
    <property type="molecule type" value="Genomic_DNA"/>
</dbReference>
<dbReference type="Gene3D" id="3.40.50.300">
    <property type="entry name" value="P-loop containing nucleotide triphosphate hydrolases"/>
    <property type="match status" value="1"/>
</dbReference>
<protein>
    <submittedName>
        <fullName evidence="6">ABC transporter related protein</fullName>
    </submittedName>
</protein>
<keyword evidence="7" id="KW-1185">Reference proteome</keyword>
<dbReference type="Pfam" id="PF00005">
    <property type="entry name" value="ABC_tran"/>
    <property type="match status" value="1"/>
</dbReference>
<gene>
    <name evidence="6" type="ordered locus">VMUT_1905</name>
</gene>
<dbReference type="OrthoDB" id="87732at2157"/>
<evidence type="ECO:0000256" key="2">
    <source>
        <dbReference type="ARBA" id="ARBA00022448"/>
    </source>
</evidence>
<dbReference type="PROSITE" id="PS00211">
    <property type="entry name" value="ABC_TRANSPORTER_1"/>
    <property type="match status" value="1"/>
</dbReference>
<evidence type="ECO:0000313" key="7">
    <source>
        <dbReference type="Proteomes" id="UP000007485"/>
    </source>
</evidence>